<feature type="domain" description="HTH arsR-type" evidence="1">
    <location>
        <begin position="21"/>
        <end position="124"/>
    </location>
</feature>
<dbReference type="Gene3D" id="1.10.10.10">
    <property type="entry name" value="Winged helix-like DNA-binding domain superfamily/Winged helix DNA-binding domain"/>
    <property type="match status" value="1"/>
</dbReference>
<dbReference type="RefSeq" id="WP_152229774.1">
    <property type="nucleotide sequence ID" value="NZ_VUKE01000001.1"/>
</dbReference>
<keyword evidence="3" id="KW-1185">Reference proteome</keyword>
<dbReference type="Pfam" id="PF12840">
    <property type="entry name" value="HTH_20"/>
    <property type="match status" value="1"/>
</dbReference>
<name>A0A7J9URH4_9MICO</name>
<evidence type="ECO:0000313" key="3">
    <source>
        <dbReference type="Proteomes" id="UP000429644"/>
    </source>
</evidence>
<evidence type="ECO:0000259" key="1">
    <source>
        <dbReference type="SMART" id="SM00418"/>
    </source>
</evidence>
<dbReference type="InterPro" id="IPR036390">
    <property type="entry name" value="WH_DNA-bd_sf"/>
</dbReference>
<dbReference type="GO" id="GO:0003700">
    <property type="term" value="F:DNA-binding transcription factor activity"/>
    <property type="evidence" value="ECO:0007669"/>
    <property type="project" value="InterPro"/>
</dbReference>
<dbReference type="OrthoDB" id="3399802at2"/>
<dbReference type="InterPro" id="IPR036388">
    <property type="entry name" value="WH-like_DNA-bd_sf"/>
</dbReference>
<evidence type="ECO:0000313" key="2">
    <source>
        <dbReference type="EMBL" id="MPV87218.1"/>
    </source>
</evidence>
<reference evidence="2 3" key="1">
    <citation type="submission" date="2019-10" db="EMBL/GenBank/DDBJ databases">
        <title>Georgenia wutianyii sp. nov. and Georgenia yuyongxinii sp. nov. isolated from plateau pika (Ochotona curzoniae) in the Qinghai-Tibet plateau of China.</title>
        <authorList>
            <person name="Tian Z."/>
        </authorList>
    </citation>
    <scope>NUCLEOTIDE SEQUENCE [LARGE SCALE GENOMIC DNA]</scope>
    <source>
        <strain evidence="2 3">JCM 15130</strain>
    </source>
</reference>
<dbReference type="InterPro" id="IPR001845">
    <property type="entry name" value="HTH_ArsR_DNA-bd_dom"/>
</dbReference>
<comment type="caution">
    <text evidence="2">The sequence shown here is derived from an EMBL/GenBank/DDBJ whole genome shotgun (WGS) entry which is preliminary data.</text>
</comment>
<dbReference type="Proteomes" id="UP000429644">
    <property type="component" value="Unassembled WGS sequence"/>
</dbReference>
<dbReference type="SUPFAM" id="SSF46785">
    <property type="entry name" value="Winged helix' DNA-binding domain"/>
    <property type="match status" value="1"/>
</dbReference>
<protein>
    <submittedName>
        <fullName evidence="2">Helix-turn-helix domain-containing protein</fullName>
    </submittedName>
</protein>
<proteinExistence type="predicted"/>
<accession>A0A7J9URH4</accession>
<sequence>MADDEPHGPAREPGERAGDLAALAALEDPTRRALYELVSARPGSTSRDDAAAALGLSRSTAAFHLDRLAREGLLAVEFRRLGERTGPGSGRPAKLYRRAPREVSVSVPERRYELAGELLALAVEEAGPAAAPVRAALRRVARETGRAGGAGAGSLDAALAAAGYEPRADEEGGGTVMGNCPFHRLARRHTALVCELNRELVEGLAEGTEAACTVRTDPGAGGCCVRVLPAAGEQPAGDAGPS</sequence>
<dbReference type="SMART" id="SM00418">
    <property type="entry name" value="HTH_ARSR"/>
    <property type="match status" value="1"/>
</dbReference>
<dbReference type="CDD" id="cd00090">
    <property type="entry name" value="HTH_ARSR"/>
    <property type="match status" value="1"/>
</dbReference>
<gene>
    <name evidence="2" type="ORF">GB882_00945</name>
</gene>
<dbReference type="AlphaFoldDB" id="A0A7J9URH4"/>
<dbReference type="InterPro" id="IPR011991">
    <property type="entry name" value="ArsR-like_HTH"/>
</dbReference>
<organism evidence="2 3">
    <name type="scientific">Georgenia ruanii</name>
    <dbReference type="NCBI Taxonomy" id="348442"/>
    <lineage>
        <taxon>Bacteria</taxon>
        <taxon>Bacillati</taxon>
        <taxon>Actinomycetota</taxon>
        <taxon>Actinomycetes</taxon>
        <taxon>Micrococcales</taxon>
        <taxon>Bogoriellaceae</taxon>
        <taxon>Georgenia</taxon>
    </lineage>
</organism>
<dbReference type="EMBL" id="WHPD01000204">
    <property type="protein sequence ID" value="MPV87218.1"/>
    <property type="molecule type" value="Genomic_DNA"/>
</dbReference>